<evidence type="ECO:0000259" key="2">
    <source>
        <dbReference type="Pfam" id="PF11760"/>
    </source>
</evidence>
<evidence type="ECO:0000259" key="1">
    <source>
        <dbReference type="Pfam" id="PF01890"/>
    </source>
</evidence>
<gene>
    <name evidence="3" type="ORF">H9X83_08830</name>
</gene>
<reference evidence="3 4" key="1">
    <citation type="journal article" date="2021" name="Sci. Rep.">
        <title>The distribution of antibiotic resistance genes in chicken gut microbiota commensals.</title>
        <authorList>
            <person name="Juricova H."/>
            <person name="Matiasovicova J."/>
            <person name="Kubasova T."/>
            <person name="Cejkova D."/>
            <person name="Rychlik I."/>
        </authorList>
    </citation>
    <scope>NUCLEOTIDE SEQUENCE [LARGE SCALE GENOMIC DNA]</scope>
    <source>
        <strain evidence="3 4">An431b</strain>
    </source>
</reference>
<accession>A0ABS2GC26</accession>
<dbReference type="Gene3D" id="3.40.50.11220">
    <property type="match status" value="1"/>
</dbReference>
<dbReference type="Gene3D" id="3.30.420.180">
    <property type="entry name" value="CobE/GbiG C-terminal domain"/>
    <property type="match status" value="1"/>
</dbReference>
<evidence type="ECO:0000313" key="4">
    <source>
        <dbReference type="Proteomes" id="UP000729290"/>
    </source>
</evidence>
<dbReference type="GO" id="GO:0016787">
    <property type="term" value="F:hydrolase activity"/>
    <property type="evidence" value="ECO:0007669"/>
    <property type="project" value="UniProtKB-KW"/>
</dbReference>
<protein>
    <submittedName>
        <fullName evidence="3">Cobalt-precorrin 5A hydrolase</fullName>
    </submittedName>
</protein>
<organism evidence="3 4">
    <name type="scientific">Anaerotignum lactatifermentans</name>
    <dbReference type="NCBI Taxonomy" id="160404"/>
    <lineage>
        <taxon>Bacteria</taxon>
        <taxon>Bacillati</taxon>
        <taxon>Bacillota</taxon>
        <taxon>Clostridia</taxon>
        <taxon>Lachnospirales</taxon>
        <taxon>Anaerotignaceae</taxon>
        <taxon>Anaerotignum</taxon>
    </lineage>
</organism>
<name>A0ABS2GC26_9FIRM</name>
<feature type="domain" description="CobE/GbiG C-terminal" evidence="1">
    <location>
        <begin position="202"/>
        <end position="316"/>
    </location>
</feature>
<keyword evidence="4" id="KW-1185">Reference proteome</keyword>
<dbReference type="PANTHER" id="PTHR37477:SF1">
    <property type="entry name" value="COBALT-PRECORRIN-5A HYDROLASE"/>
    <property type="match status" value="1"/>
</dbReference>
<dbReference type="InterPro" id="IPR002750">
    <property type="entry name" value="CobE/GbiG_C"/>
</dbReference>
<sequence length="330" mass="35597">MRLEYLSFTDRGEKMARKLAAALGGSVSRCGVEYSLSGWTKQQFQEAEGLIFVGAAGIAVRAVAPYLRGKDKDPAVVVVDERGQFVIPILSGHLGGANDLAREIAEVCGAVPVITTATDCGGVFAIDAWARHQNCAVEGVKEIKRISGKLLSGGETRIKSRWPVAGTPPLGVTLTEGSDWDAHVDICRGEKEGLWLIPRIAVLGIGCRRHTPAQKLESVLKELLEETGVSEKALCLAVSIDLKREEAGILEFCKNHGLPFRCFSAEELAQAAGEFTPSDFVEQVTGVDNVCERSVVLGGGKLLRRKMARDGVTMALGLRPFAPDWRWKNG</sequence>
<dbReference type="InterPro" id="IPR052553">
    <property type="entry name" value="CbiG_hydrolase"/>
</dbReference>
<proteinExistence type="predicted"/>
<evidence type="ECO:0000313" key="3">
    <source>
        <dbReference type="EMBL" id="MBM6878260.1"/>
    </source>
</evidence>
<dbReference type="RefSeq" id="WP_205133933.1">
    <property type="nucleotide sequence ID" value="NZ_JACSNT010000010.1"/>
</dbReference>
<dbReference type="InterPro" id="IPR036518">
    <property type="entry name" value="CobE/GbiG_C_sf"/>
</dbReference>
<dbReference type="InterPro" id="IPR038029">
    <property type="entry name" value="GbiG_N_sf"/>
</dbReference>
<dbReference type="Pfam" id="PF01890">
    <property type="entry name" value="CbiG_C"/>
    <property type="match status" value="1"/>
</dbReference>
<keyword evidence="3" id="KW-0378">Hydrolase</keyword>
<dbReference type="Proteomes" id="UP000729290">
    <property type="component" value="Unassembled WGS sequence"/>
</dbReference>
<dbReference type="EMBL" id="JACSNV010000011">
    <property type="protein sequence ID" value="MBM6878260.1"/>
    <property type="molecule type" value="Genomic_DNA"/>
</dbReference>
<dbReference type="SUPFAM" id="SSF159664">
    <property type="entry name" value="CobE/GbiG C-terminal domain-like"/>
    <property type="match status" value="1"/>
</dbReference>
<feature type="domain" description="Cobalamin synthesis G N-terminal" evidence="2">
    <location>
        <begin position="40"/>
        <end position="119"/>
    </location>
</feature>
<dbReference type="Pfam" id="PF11760">
    <property type="entry name" value="CbiG_N"/>
    <property type="match status" value="1"/>
</dbReference>
<dbReference type="SUPFAM" id="SSF159672">
    <property type="entry name" value="CbiG N-terminal domain-like"/>
    <property type="match status" value="1"/>
</dbReference>
<dbReference type="PANTHER" id="PTHR37477">
    <property type="entry name" value="COBALT-PRECORRIN-5A HYDROLASE"/>
    <property type="match status" value="1"/>
</dbReference>
<comment type="caution">
    <text evidence="3">The sequence shown here is derived from an EMBL/GenBank/DDBJ whole genome shotgun (WGS) entry which is preliminary data.</text>
</comment>
<dbReference type="InterPro" id="IPR021744">
    <property type="entry name" value="CbiG_N"/>
</dbReference>